<evidence type="ECO:0008006" key="3">
    <source>
        <dbReference type="Google" id="ProtNLM"/>
    </source>
</evidence>
<feature type="transmembrane region" description="Helical" evidence="1">
    <location>
        <begin position="86"/>
        <end position="104"/>
    </location>
</feature>
<organism evidence="2">
    <name type="scientific">uncultured bacterium Contig248</name>
    <dbReference type="NCBI Taxonomy" id="1393544"/>
    <lineage>
        <taxon>Bacteria</taxon>
        <taxon>environmental samples</taxon>
    </lineage>
</organism>
<feature type="transmembrane region" description="Helical" evidence="1">
    <location>
        <begin position="116"/>
        <end position="136"/>
    </location>
</feature>
<keyword evidence="1" id="KW-0472">Membrane</keyword>
<feature type="transmembrane region" description="Helical" evidence="1">
    <location>
        <begin position="232"/>
        <end position="250"/>
    </location>
</feature>
<feature type="transmembrane region" description="Helical" evidence="1">
    <location>
        <begin position="334"/>
        <end position="353"/>
    </location>
</feature>
<feature type="transmembrane region" description="Helical" evidence="1">
    <location>
        <begin position="184"/>
        <end position="202"/>
    </location>
</feature>
<feature type="transmembrane region" description="Helical" evidence="1">
    <location>
        <begin position="12"/>
        <end position="30"/>
    </location>
</feature>
<sequence length="418" mass="46976">MKVGIKITSRDLAVFMLALLCILLTAPELAKTVGGIPIILLFALCLFLEIPLIGKLNRTEMITVFMIIVYLALLFIYKLTGISTVSYSHIMTTVRAFLPFLCMLPLYRKLSRGQGYVLLAAILLSMAWTMIWNVHLKQVWGYRYSLSLLTTEGVKGIANTQYVSAIMLLSGVLFAAFLRLPRRWFGWLCLLGAFLTVLFNIAVTQRAITLFLTIVMLGLLVLCNTRRKSARSVIAWMVLAILAFVMIIGYEQILTGLAELVGVKRLQSRINAVIKAIQLGSIKELGTGSMYKRVNLMNTSVKTFFSSAKNFFFGVGMREKNTLVGNHSEFLDEFTRFGIFGGLLSIWTFVRMMKQTHVMAGVQPGTVTRRLMNVLFVTIFLRMLVGTVYEGSIGVVLFVFLPLLFREIRLREEGGLLQ</sequence>
<proteinExistence type="predicted"/>
<feature type="transmembrane region" description="Helical" evidence="1">
    <location>
        <begin position="208"/>
        <end position="225"/>
    </location>
</feature>
<protein>
    <recommendedName>
        <fullName evidence="3">O-antigen polymerase</fullName>
    </recommendedName>
</protein>
<evidence type="ECO:0000256" key="1">
    <source>
        <dbReference type="SAM" id="Phobius"/>
    </source>
</evidence>
<keyword evidence="1" id="KW-0812">Transmembrane</keyword>
<feature type="transmembrane region" description="Helical" evidence="1">
    <location>
        <begin position="36"/>
        <end position="54"/>
    </location>
</feature>
<keyword evidence="1" id="KW-1133">Transmembrane helix</keyword>
<dbReference type="EMBL" id="KC246797">
    <property type="protein sequence ID" value="AHF24543.1"/>
    <property type="molecule type" value="Genomic_DNA"/>
</dbReference>
<dbReference type="AlphaFoldDB" id="W0FID4"/>
<feature type="transmembrane region" description="Helical" evidence="1">
    <location>
        <begin position="374"/>
        <end position="401"/>
    </location>
</feature>
<reference evidence="2" key="1">
    <citation type="journal article" date="2013" name="PLoS ONE">
        <title>Metagenomic insights into the carbohydrate-active enzymes carried by the microorganisms adhering to solid digesta in the rumen of cows.</title>
        <authorList>
            <person name="Wang L."/>
            <person name="Hatem A."/>
            <person name="Catalyurek U.V."/>
            <person name="Morrison M."/>
            <person name="Yu Z."/>
        </authorList>
    </citation>
    <scope>NUCLEOTIDE SEQUENCE</scope>
</reference>
<evidence type="ECO:0000313" key="2">
    <source>
        <dbReference type="EMBL" id="AHF24543.1"/>
    </source>
</evidence>
<accession>W0FID4</accession>
<name>W0FID4_9BACT</name>
<feature type="transmembrane region" description="Helical" evidence="1">
    <location>
        <begin position="61"/>
        <end position="80"/>
    </location>
</feature>
<feature type="transmembrane region" description="Helical" evidence="1">
    <location>
        <begin position="156"/>
        <end position="177"/>
    </location>
</feature>